<dbReference type="InterPro" id="IPR011990">
    <property type="entry name" value="TPR-like_helical_dom_sf"/>
</dbReference>
<dbReference type="Proteomes" id="UP000003011">
    <property type="component" value="Unassembled WGS sequence"/>
</dbReference>
<feature type="compositionally biased region" description="Low complexity" evidence="1">
    <location>
        <begin position="397"/>
        <end position="417"/>
    </location>
</feature>
<protein>
    <submittedName>
        <fullName evidence="2">Uncharacterized protein</fullName>
    </submittedName>
</protein>
<evidence type="ECO:0000313" key="2">
    <source>
        <dbReference type="EMBL" id="EHI55686.1"/>
    </source>
</evidence>
<evidence type="ECO:0000313" key="3">
    <source>
        <dbReference type="Proteomes" id="UP000003011"/>
    </source>
</evidence>
<dbReference type="STRING" id="679200.HMPREF9333_01140"/>
<dbReference type="HOGENOM" id="CLU_016603_0_0_9"/>
<sequence length="871" mass="98125">MDKYELNIKVEQLKKLAKSKDYKTAMKIADSIDWRRVHNSSLLSLVSEIYENVNDYSEAKEILLLAFERVPVGKHLLYRLTTLALKEGNIAEAEAYYNEFNELAPEDSRAYLLRYLIMKEKGAPLEQLITTLEAYNGIEINEKWMYELAELYHDAGRSEECIKTCDSIMLMFGFGEYVENAMALKTEGEGVPLSEYQQSLIENKDQLEERFNESAEDDDILPKTALYDRHEDVLEPKSDDYRSEAVQSEETSEPDKSAENSYDDLNGASYNNDTQPEKESQVNNSDFNEDETDAYMRELEERERLKREISDIKNDGKAETFEAEKTKVLDDIKSVISIEEQPEENVKRDIAEQENNIRNATAQAEYRTAPIEGAGANGYLNSFESYTDMRNDTAVDASSSNAANESPSNPSNNEANSMGVDLIELDDFDELLNISMIEAKDPEEGLNTAISRIKKAHVRTGKKNQVIKIKAQKLNEKGVFASFERIGDKDLIVEEAGDLSKKSIEDLLDILKDFPDELNIVFIDNHLQIEMLIDEYPDFAKLCGIDPQAYIKRNQDIREAGDGESEMPQNQDMVQNAAPEENTVKLANEGVYAAREQTVDSAPVAGNEDVYTSGQQESEYIDSYAEASAQVYENNFGLDSKIPQDDLNADNYEDMPAAGGFSGQASQMPQEMYQEPPKKNIFGDDIVQEGVPANSPDYDSQGYDNMYNDNMDYGSAGYTDEGYASQGYEQNGYDAQYQGEPAYDEAGYNQNMDEGYNQGYNEGMEMQDGGMRDDAYETEELSTEAFSEYASQYATAIDCVISGKSMNALIERAEMLEADGMALTRKNAEALIEAVADKAEKPPLTKRLFGIFSPKYNKDGFLILKEEHFLS</sequence>
<dbReference type="Gene3D" id="1.25.40.10">
    <property type="entry name" value="Tetratricopeptide repeat domain"/>
    <property type="match status" value="1"/>
</dbReference>
<accession>G5GHV0</accession>
<organism evidence="2 3">
    <name type="scientific">Johnsonella ignava ATCC 51276</name>
    <dbReference type="NCBI Taxonomy" id="679200"/>
    <lineage>
        <taxon>Bacteria</taxon>
        <taxon>Bacillati</taxon>
        <taxon>Bacillota</taxon>
        <taxon>Clostridia</taxon>
        <taxon>Lachnospirales</taxon>
        <taxon>Lachnospiraceae</taxon>
        <taxon>Johnsonella</taxon>
    </lineage>
</organism>
<dbReference type="PATRIC" id="fig|679200.3.peg.1210"/>
<feature type="compositionally biased region" description="Basic and acidic residues" evidence="1">
    <location>
        <begin position="226"/>
        <end position="243"/>
    </location>
</feature>
<dbReference type="AlphaFoldDB" id="G5GHV0"/>
<dbReference type="RefSeq" id="WP_005540577.1">
    <property type="nucleotide sequence ID" value="NZ_JH378832.1"/>
</dbReference>
<keyword evidence="3" id="KW-1185">Reference proteome</keyword>
<feature type="region of interest" description="Disordered" evidence="1">
    <location>
        <begin position="211"/>
        <end position="290"/>
    </location>
</feature>
<dbReference type="EMBL" id="ACZL01000018">
    <property type="protein sequence ID" value="EHI55686.1"/>
    <property type="molecule type" value="Genomic_DNA"/>
</dbReference>
<evidence type="ECO:0000256" key="1">
    <source>
        <dbReference type="SAM" id="MobiDB-lite"/>
    </source>
</evidence>
<name>G5GHV0_9FIRM</name>
<gene>
    <name evidence="2" type="ORF">HMPREF9333_01140</name>
</gene>
<feature type="region of interest" description="Disordered" evidence="1">
    <location>
        <begin position="395"/>
        <end position="417"/>
    </location>
</feature>
<comment type="caution">
    <text evidence="2">The sequence shown here is derived from an EMBL/GenBank/DDBJ whole genome shotgun (WGS) entry which is preliminary data.</text>
</comment>
<dbReference type="SUPFAM" id="SSF48452">
    <property type="entry name" value="TPR-like"/>
    <property type="match status" value="1"/>
</dbReference>
<dbReference type="eggNOG" id="COG0457">
    <property type="taxonomic scope" value="Bacteria"/>
</dbReference>
<reference evidence="2 3" key="1">
    <citation type="submission" date="2011-08" db="EMBL/GenBank/DDBJ databases">
        <title>The Genome Sequence of Johnsonella ignava ATCC 51276.</title>
        <authorList>
            <consortium name="The Broad Institute Genome Sequencing Platform"/>
            <person name="Earl A."/>
            <person name="Ward D."/>
            <person name="Feldgarden M."/>
            <person name="Gevers D."/>
            <person name="Izard J."/>
            <person name="Blanton J.M."/>
            <person name="Baranova O.V."/>
            <person name="Dewhirst F.E."/>
            <person name="Young S.K."/>
            <person name="Zeng Q."/>
            <person name="Gargeya S."/>
            <person name="Fitzgerald M."/>
            <person name="Haas B."/>
            <person name="Abouelleil A."/>
            <person name="Alvarado L."/>
            <person name="Arachchi H.M."/>
            <person name="Berlin A."/>
            <person name="Brown A."/>
            <person name="Chapman S.B."/>
            <person name="Chen Z."/>
            <person name="Dunbar C."/>
            <person name="Freedman E."/>
            <person name="Gearin G."/>
            <person name="Gellesch M."/>
            <person name="Goldberg J."/>
            <person name="Griggs A."/>
            <person name="Gujja S."/>
            <person name="Heiman D."/>
            <person name="Howarth C."/>
            <person name="Larson L."/>
            <person name="Lui A."/>
            <person name="MacDonald P.J.P."/>
            <person name="Montmayeur A."/>
            <person name="Murphy C."/>
            <person name="Neiman D."/>
            <person name="Pearson M."/>
            <person name="Priest M."/>
            <person name="Roberts A."/>
            <person name="Saif S."/>
            <person name="Shea T."/>
            <person name="Shenoy N."/>
            <person name="Sisk P."/>
            <person name="Stolte C."/>
            <person name="Sykes S."/>
            <person name="Wortman J."/>
            <person name="Nusbaum C."/>
            <person name="Birren B."/>
        </authorList>
    </citation>
    <scope>NUCLEOTIDE SEQUENCE [LARGE SCALE GENOMIC DNA]</scope>
    <source>
        <strain evidence="2 3">ATCC 51276</strain>
    </source>
</reference>
<proteinExistence type="predicted"/>
<dbReference type="OrthoDB" id="9760891at2"/>